<reference evidence="8" key="1">
    <citation type="journal article" date="2020" name="J. Eukaryot. Microbiol.">
        <title>De novo Sequencing, Assembly and Annotation of the Transcriptome for the Free-Living Testate Amoeba Arcella intermedia.</title>
        <authorList>
            <person name="Ribeiro G.M."/>
            <person name="Porfirio-Sousa A.L."/>
            <person name="Maurer-Alcala X.X."/>
            <person name="Katz L.A."/>
            <person name="Lahr D.J.G."/>
        </authorList>
    </citation>
    <scope>NUCLEOTIDE SEQUENCE</scope>
</reference>
<dbReference type="InterPro" id="IPR051292">
    <property type="entry name" value="Xyl/GlcA_transferase"/>
</dbReference>
<evidence type="ECO:0000256" key="5">
    <source>
        <dbReference type="ARBA" id="ARBA00023136"/>
    </source>
</evidence>
<evidence type="ECO:0000256" key="1">
    <source>
        <dbReference type="ARBA" id="ARBA00004606"/>
    </source>
</evidence>
<dbReference type="InterPro" id="IPR029044">
    <property type="entry name" value="Nucleotide-diphossugar_trans"/>
</dbReference>
<feature type="transmembrane region" description="Helical" evidence="7">
    <location>
        <begin position="288"/>
        <end position="309"/>
    </location>
</feature>
<dbReference type="PANTHER" id="PTHR12270">
    <property type="entry name" value="GLYCOSYLTRANSFERASE-RELATED"/>
    <property type="match status" value="1"/>
</dbReference>
<evidence type="ECO:0000256" key="6">
    <source>
        <dbReference type="ARBA" id="ARBA00023180"/>
    </source>
</evidence>
<keyword evidence="6" id="KW-0325">Glycoprotein</keyword>
<dbReference type="PANTHER" id="PTHR12270:SF25">
    <property type="entry name" value="GLYCOSYLTRANSFERASE-LIKE PROTEIN LARGE"/>
    <property type="match status" value="1"/>
</dbReference>
<dbReference type="GO" id="GO:0016020">
    <property type="term" value="C:membrane"/>
    <property type="evidence" value="ECO:0007669"/>
    <property type="project" value="UniProtKB-SubCell"/>
</dbReference>
<dbReference type="AlphaFoldDB" id="A0A6B2LAJ1"/>
<keyword evidence="2 7" id="KW-0812">Transmembrane</keyword>
<name>A0A6B2LAJ1_9EUKA</name>
<dbReference type="GO" id="GO:0042285">
    <property type="term" value="F:xylosyltransferase activity"/>
    <property type="evidence" value="ECO:0007669"/>
    <property type="project" value="TreeGrafter"/>
</dbReference>
<protein>
    <recommendedName>
        <fullName evidence="9">Glycosyltransferase 2-like domain-containing protein</fullName>
    </recommendedName>
</protein>
<evidence type="ECO:0008006" key="9">
    <source>
        <dbReference type="Google" id="ProtNLM"/>
    </source>
</evidence>
<dbReference type="GO" id="GO:0015020">
    <property type="term" value="F:glucuronosyltransferase activity"/>
    <property type="evidence" value="ECO:0007669"/>
    <property type="project" value="TreeGrafter"/>
</dbReference>
<keyword evidence="5 7" id="KW-0472">Membrane</keyword>
<dbReference type="Gene3D" id="3.90.550.10">
    <property type="entry name" value="Spore Coat Polysaccharide Biosynthesis Protein SpsA, Chain A"/>
    <property type="match status" value="1"/>
</dbReference>
<organism evidence="8">
    <name type="scientific">Arcella intermedia</name>
    <dbReference type="NCBI Taxonomy" id="1963864"/>
    <lineage>
        <taxon>Eukaryota</taxon>
        <taxon>Amoebozoa</taxon>
        <taxon>Tubulinea</taxon>
        <taxon>Elardia</taxon>
        <taxon>Arcellinida</taxon>
        <taxon>Sphaerothecina</taxon>
        <taxon>Arcellidae</taxon>
        <taxon>Arcella</taxon>
    </lineage>
</organism>
<dbReference type="GO" id="GO:0035269">
    <property type="term" value="P:protein O-linked glycosylation via mannose"/>
    <property type="evidence" value="ECO:0007669"/>
    <property type="project" value="TreeGrafter"/>
</dbReference>
<evidence type="ECO:0000256" key="4">
    <source>
        <dbReference type="ARBA" id="ARBA00022989"/>
    </source>
</evidence>
<evidence type="ECO:0000256" key="2">
    <source>
        <dbReference type="ARBA" id="ARBA00022692"/>
    </source>
</evidence>
<proteinExistence type="predicted"/>
<evidence type="ECO:0000313" key="8">
    <source>
        <dbReference type="EMBL" id="NDV34073.1"/>
    </source>
</evidence>
<dbReference type="EMBL" id="GIBP01005104">
    <property type="protein sequence ID" value="NDV34073.1"/>
    <property type="molecule type" value="Transcribed_RNA"/>
</dbReference>
<accession>A0A6B2LAJ1</accession>
<keyword evidence="4 7" id="KW-1133">Transmembrane helix</keyword>
<evidence type="ECO:0000256" key="3">
    <source>
        <dbReference type="ARBA" id="ARBA00022968"/>
    </source>
</evidence>
<keyword evidence="3" id="KW-0735">Signal-anchor</keyword>
<sequence length="310" mass="36622">MYGQRTLKRGITLVLHCDVSKMVLLNKTLELWEGPVSICVFIPTKNLTVSTIKTIDQYRAWFPRMIVTIYSSDDTYPINILRNRAAQKTETELAFPIDLDFLPNPDLYSNLMNMYDEMVRNSERSLYVVPAFNYNFNFENHSSFSFVENPFPTTKEDLMMAVEVGNVSYSHWGNAHLPTNYPKWMNSTEMYRIKPGWNYEPYIVASFKYVPFFDERFIVYGDDKTQWHRHMAFLDYEYWVVPDCFIIHVPHKLHNWAGKERKEVLPRVITWIKEFSEDLMGKNSATKVNILSIPPFILYISILWLFGLLQ</sequence>
<dbReference type="Pfam" id="PF13896">
    <property type="entry name" value="Glyco_transf_49"/>
    <property type="match status" value="2"/>
</dbReference>
<evidence type="ECO:0000256" key="7">
    <source>
        <dbReference type="SAM" id="Phobius"/>
    </source>
</evidence>
<comment type="subcellular location">
    <subcellularLocation>
        <location evidence="1">Membrane</location>
        <topology evidence="1">Single-pass type II membrane protein</topology>
    </subcellularLocation>
</comment>
<dbReference type="SUPFAM" id="SSF53448">
    <property type="entry name" value="Nucleotide-diphospho-sugar transferases"/>
    <property type="match status" value="1"/>
</dbReference>